<dbReference type="OrthoDB" id="429813at2759"/>
<dbReference type="GO" id="GO:0102965">
    <property type="term" value="F:alcohol-forming long-chain fatty acyl-CoA reductase activity"/>
    <property type="evidence" value="ECO:0007669"/>
    <property type="project" value="UniProtKB-EC"/>
</dbReference>
<dbReference type="PANTHER" id="PTHR11011:SF99">
    <property type="entry name" value="FATTY ACYL-COA REDUCTASE 3"/>
    <property type="match status" value="1"/>
</dbReference>
<evidence type="ECO:0000259" key="6">
    <source>
        <dbReference type="Pfam" id="PF07993"/>
    </source>
</evidence>
<feature type="domain" description="Fatty acyl-CoA reductase C-terminal" evidence="5">
    <location>
        <begin position="398"/>
        <end position="497"/>
    </location>
</feature>
<dbReference type="OMA" id="TNPITWQ"/>
<dbReference type="STRING" id="29655.A0A0K9NZN1"/>
<proteinExistence type="inferred from homology"/>
<evidence type="ECO:0000256" key="2">
    <source>
        <dbReference type="ARBA" id="ARBA00022516"/>
    </source>
</evidence>
<dbReference type="SUPFAM" id="SSF51735">
    <property type="entry name" value="NAD(P)-binding Rossmann-fold domains"/>
    <property type="match status" value="1"/>
</dbReference>
<evidence type="ECO:0000259" key="5">
    <source>
        <dbReference type="Pfam" id="PF03015"/>
    </source>
</evidence>
<dbReference type="InterPro" id="IPR033640">
    <property type="entry name" value="FAR_C"/>
</dbReference>
<gene>
    <name evidence="7" type="ORF">ZOSMA_52G00750</name>
</gene>
<evidence type="ECO:0000256" key="4">
    <source>
        <dbReference type="RuleBase" id="RU363097"/>
    </source>
</evidence>
<dbReference type="InterPro" id="IPR036291">
    <property type="entry name" value="NAD(P)-bd_dom_sf"/>
</dbReference>
<dbReference type="CDD" id="cd09071">
    <property type="entry name" value="FAR_C"/>
    <property type="match status" value="1"/>
</dbReference>
<keyword evidence="2 4" id="KW-0444">Lipid biosynthesis</keyword>
<evidence type="ECO:0000256" key="3">
    <source>
        <dbReference type="ARBA" id="ARBA00023098"/>
    </source>
</evidence>
<reference evidence="8" key="1">
    <citation type="journal article" date="2016" name="Nature">
        <title>The genome of the seagrass Zostera marina reveals angiosperm adaptation to the sea.</title>
        <authorList>
            <person name="Olsen J.L."/>
            <person name="Rouze P."/>
            <person name="Verhelst B."/>
            <person name="Lin Y.-C."/>
            <person name="Bayer T."/>
            <person name="Collen J."/>
            <person name="Dattolo E."/>
            <person name="De Paoli E."/>
            <person name="Dittami S."/>
            <person name="Maumus F."/>
            <person name="Michel G."/>
            <person name="Kersting A."/>
            <person name="Lauritano C."/>
            <person name="Lohaus R."/>
            <person name="Toepel M."/>
            <person name="Tonon T."/>
            <person name="Vanneste K."/>
            <person name="Amirebrahimi M."/>
            <person name="Brakel J."/>
            <person name="Bostroem C."/>
            <person name="Chovatia M."/>
            <person name="Grimwood J."/>
            <person name="Jenkins J.W."/>
            <person name="Jueterbock A."/>
            <person name="Mraz A."/>
            <person name="Stam W.T."/>
            <person name="Tice H."/>
            <person name="Bornberg-Bauer E."/>
            <person name="Green P.J."/>
            <person name="Pearson G.A."/>
            <person name="Procaccini G."/>
            <person name="Duarte C.M."/>
            <person name="Schmutz J."/>
            <person name="Reusch T.B.H."/>
            <person name="Van de Peer Y."/>
        </authorList>
    </citation>
    <scope>NUCLEOTIDE SEQUENCE [LARGE SCALE GENOMIC DNA]</scope>
    <source>
        <strain evidence="8">cv. Finnish</strain>
    </source>
</reference>
<keyword evidence="4" id="KW-0521">NADP</keyword>
<organism evidence="7 8">
    <name type="scientific">Zostera marina</name>
    <name type="common">Eelgrass</name>
    <dbReference type="NCBI Taxonomy" id="29655"/>
    <lineage>
        <taxon>Eukaryota</taxon>
        <taxon>Viridiplantae</taxon>
        <taxon>Streptophyta</taxon>
        <taxon>Embryophyta</taxon>
        <taxon>Tracheophyta</taxon>
        <taxon>Spermatophyta</taxon>
        <taxon>Magnoliopsida</taxon>
        <taxon>Liliopsida</taxon>
        <taxon>Zosteraceae</taxon>
        <taxon>Zostera</taxon>
    </lineage>
</organism>
<dbReference type="AlphaFoldDB" id="A0A0K9NZN1"/>
<feature type="domain" description="Thioester reductase (TE)" evidence="6">
    <location>
        <begin position="18"/>
        <end position="323"/>
    </location>
</feature>
<dbReference type="GO" id="GO:0035336">
    <property type="term" value="P:long-chain fatty-acyl-CoA metabolic process"/>
    <property type="evidence" value="ECO:0000318"/>
    <property type="project" value="GO_Central"/>
</dbReference>
<keyword evidence="8" id="KW-1185">Reference proteome</keyword>
<dbReference type="Gene3D" id="3.40.50.720">
    <property type="entry name" value="NAD(P)-binding Rossmann-like Domain"/>
    <property type="match status" value="1"/>
</dbReference>
<dbReference type="PANTHER" id="PTHR11011">
    <property type="entry name" value="MALE STERILITY PROTEIN 2-RELATED"/>
    <property type="match status" value="1"/>
</dbReference>
<comment type="catalytic activity">
    <reaction evidence="4">
        <text>a long-chain fatty acyl-CoA + 2 NADPH + 2 H(+) = a long-chain primary fatty alcohol + 2 NADP(+) + CoA</text>
        <dbReference type="Rhea" id="RHEA:52716"/>
        <dbReference type="ChEBI" id="CHEBI:15378"/>
        <dbReference type="ChEBI" id="CHEBI:57287"/>
        <dbReference type="ChEBI" id="CHEBI:57783"/>
        <dbReference type="ChEBI" id="CHEBI:58349"/>
        <dbReference type="ChEBI" id="CHEBI:77396"/>
        <dbReference type="ChEBI" id="CHEBI:83139"/>
        <dbReference type="EC" id="1.2.1.84"/>
    </reaction>
</comment>
<protein>
    <recommendedName>
        <fullName evidence="4">Fatty acyl-CoA reductase</fullName>
        <ecNumber evidence="4">1.2.1.84</ecNumber>
    </recommendedName>
</protein>
<dbReference type="Proteomes" id="UP000036987">
    <property type="component" value="Unassembled WGS sequence"/>
</dbReference>
<keyword evidence="4" id="KW-0560">Oxidoreductase</keyword>
<dbReference type="InterPro" id="IPR026055">
    <property type="entry name" value="FAR"/>
</dbReference>
<keyword evidence="3 4" id="KW-0443">Lipid metabolism</keyword>
<accession>A0A0K9NZN1</accession>
<sequence>MDLSGGVAESLKNKCILITGSTGFLGKIFVEKILRVQPDVKRIYLVIRAPDSSGAARRFHTEVRDKELFCVLRKIHGKGFEAFMEDKVLAVAGNIMENNLGIKDMNLLDTMVANVNIVVNAAATTNFIERYDVALGTNVLGPKYSMKFAKKCSNLELFMHVSTAYVAGSKEGMLLETKFEMGETLNDGNSNASYLDIDAELNLMKDTMQYLHSNSESKSEIKSMMQSLGMERAKRYGWPNTYVFTKAMGEMVLGDMRGDMPLVIIRPTIITSVYKDPLPGWMEGIRTIDSAIVSYSMGTLECFLVDVDIAMDIIPGDMVSNAMITSIAAHSNNPSQTIYHLSSSVRNPVNYSVLLDSCFRFFNAYPRHTKDGTIIKVKKIYKLDTMAKFRTYMRLKYKIPLEGLGIVNMIFCQFFADKYKELSKKYKYVMQLAELYEPFTFFKGVFDDMNVEKLRLGLNANNNISEAEMLGFDCKHMDWSRYMLDVHIPGLLKYVCKN</sequence>
<dbReference type="Pfam" id="PF03015">
    <property type="entry name" value="Sterile"/>
    <property type="match status" value="1"/>
</dbReference>
<dbReference type="EMBL" id="LFYR01001488">
    <property type="protein sequence ID" value="KMZ61425.1"/>
    <property type="molecule type" value="Genomic_DNA"/>
</dbReference>
<comment type="caution">
    <text evidence="7">The sequence shown here is derived from an EMBL/GenBank/DDBJ whole genome shotgun (WGS) entry which is preliminary data.</text>
</comment>
<dbReference type="GO" id="GO:0080019">
    <property type="term" value="F:alcohol-forming very long-chain fatty acyl-CoA reductase activity"/>
    <property type="evidence" value="ECO:0000318"/>
    <property type="project" value="GO_Central"/>
</dbReference>
<evidence type="ECO:0000313" key="8">
    <source>
        <dbReference type="Proteomes" id="UP000036987"/>
    </source>
</evidence>
<evidence type="ECO:0000313" key="7">
    <source>
        <dbReference type="EMBL" id="KMZ61425.1"/>
    </source>
</evidence>
<dbReference type="InterPro" id="IPR013120">
    <property type="entry name" value="FAR_NAD-bd"/>
</dbReference>
<dbReference type="GO" id="GO:0010345">
    <property type="term" value="P:suberin biosynthetic process"/>
    <property type="evidence" value="ECO:0000318"/>
    <property type="project" value="GO_Central"/>
</dbReference>
<dbReference type="EC" id="1.2.1.84" evidence="4"/>
<evidence type="ECO:0000256" key="1">
    <source>
        <dbReference type="ARBA" id="ARBA00005928"/>
    </source>
</evidence>
<dbReference type="Pfam" id="PF07993">
    <property type="entry name" value="NAD_binding_4"/>
    <property type="match status" value="1"/>
</dbReference>
<dbReference type="CDD" id="cd05236">
    <property type="entry name" value="FAR-N_SDR_e"/>
    <property type="match status" value="1"/>
</dbReference>
<name>A0A0K9NZN1_ZOSMR</name>
<comment type="function">
    <text evidence="4">Catalyzes the reduction of fatty acyl-CoA to fatty alcohols.</text>
</comment>
<comment type="similarity">
    <text evidence="1 4">Belongs to the fatty acyl-CoA reductase family.</text>
</comment>